<dbReference type="AlphaFoldDB" id="A0A1M6RXW0"/>
<accession>A0A1M6RXW0</accession>
<dbReference type="STRING" id="228958.SAMN04488007_2885"/>
<gene>
    <name evidence="2" type="ORF">SAMN04488007_2885</name>
</gene>
<dbReference type="EMBL" id="FQZX01000002">
    <property type="protein sequence ID" value="SHK37352.1"/>
    <property type="molecule type" value="Genomic_DNA"/>
</dbReference>
<organism evidence="2 3">
    <name type="scientific">Maribacter aquivivus</name>
    <dbReference type="NCBI Taxonomy" id="228958"/>
    <lineage>
        <taxon>Bacteria</taxon>
        <taxon>Pseudomonadati</taxon>
        <taxon>Bacteroidota</taxon>
        <taxon>Flavobacteriia</taxon>
        <taxon>Flavobacteriales</taxon>
        <taxon>Flavobacteriaceae</taxon>
        <taxon>Maribacter</taxon>
    </lineage>
</organism>
<evidence type="ECO:0000313" key="3">
    <source>
        <dbReference type="Proteomes" id="UP000184314"/>
    </source>
</evidence>
<sequence>MKLSSFSISILFTFISLASCFKTASVMSYYAVFTDDFVERFCENKERPELKCDGKCALSQMLSQKADNEKTPINLDLLKNEIVLFIGSLTTYEFVQQSRKVVHNVLYRVIYDFHFFERIKHPPKI</sequence>
<keyword evidence="3" id="KW-1185">Reference proteome</keyword>
<keyword evidence="1" id="KW-0732">Signal</keyword>
<evidence type="ECO:0000313" key="2">
    <source>
        <dbReference type="EMBL" id="SHK37352.1"/>
    </source>
</evidence>
<dbReference type="OrthoDB" id="980645at2"/>
<name>A0A1M6RXW0_9FLAO</name>
<dbReference type="Proteomes" id="UP000184314">
    <property type="component" value="Unassembled WGS sequence"/>
</dbReference>
<protein>
    <submittedName>
        <fullName evidence="2">Uncharacterized protein</fullName>
    </submittedName>
</protein>
<dbReference type="RefSeq" id="WP_073245317.1">
    <property type="nucleotide sequence ID" value="NZ_FQZX01000002.1"/>
</dbReference>
<evidence type="ECO:0000256" key="1">
    <source>
        <dbReference type="SAM" id="SignalP"/>
    </source>
</evidence>
<proteinExistence type="predicted"/>
<dbReference type="PROSITE" id="PS51257">
    <property type="entry name" value="PROKAR_LIPOPROTEIN"/>
    <property type="match status" value="1"/>
</dbReference>
<feature type="signal peptide" evidence="1">
    <location>
        <begin position="1"/>
        <end position="18"/>
    </location>
</feature>
<reference evidence="3" key="1">
    <citation type="submission" date="2016-11" db="EMBL/GenBank/DDBJ databases">
        <authorList>
            <person name="Varghese N."/>
            <person name="Submissions S."/>
        </authorList>
    </citation>
    <scope>NUCLEOTIDE SEQUENCE [LARGE SCALE GENOMIC DNA]</scope>
    <source>
        <strain evidence="3">DSM 16478</strain>
    </source>
</reference>
<feature type="chain" id="PRO_5009920715" evidence="1">
    <location>
        <begin position="19"/>
        <end position="125"/>
    </location>
</feature>